<gene>
    <name evidence="2" type="ORF">DFI_15260</name>
</gene>
<dbReference type="STRING" id="317577.GCA_000419625_03153"/>
<dbReference type="KEGG" id="dfc:DFI_15260"/>
<keyword evidence="2" id="KW-0614">Plasmid</keyword>
<evidence type="ECO:0000313" key="3">
    <source>
        <dbReference type="Proteomes" id="UP000259030"/>
    </source>
</evidence>
<name>A0A221T0Y9_9DEIO</name>
<feature type="region of interest" description="Disordered" evidence="1">
    <location>
        <begin position="1"/>
        <end position="148"/>
    </location>
</feature>
<dbReference type="Gene3D" id="3.30.420.40">
    <property type="match status" value="2"/>
</dbReference>
<dbReference type="InterPro" id="IPR043129">
    <property type="entry name" value="ATPase_NBD"/>
</dbReference>
<evidence type="ECO:0000256" key="1">
    <source>
        <dbReference type="SAM" id="MobiDB-lite"/>
    </source>
</evidence>
<dbReference type="Pfam" id="PF00480">
    <property type="entry name" value="ROK"/>
    <property type="match status" value="1"/>
</dbReference>
<dbReference type="Proteomes" id="UP000259030">
    <property type="component" value="Plasmid pDFI1"/>
</dbReference>
<reference evidence="2 3" key="1">
    <citation type="submission" date="2017-05" db="EMBL/GenBank/DDBJ databases">
        <title>The complete genome sequence of Deinococcus ficus isolated from the rhizosphere of the Ficus religiosa L. in Taiwan.</title>
        <authorList>
            <person name="Wu K.-M."/>
            <person name="Liao T.-L."/>
            <person name="Liu Y.-M."/>
            <person name="Young C.-C."/>
            <person name="Tsai S.-F."/>
        </authorList>
    </citation>
    <scope>NUCLEOTIDE SEQUENCE [LARGE SCALE GENOMIC DNA]</scope>
    <source>
        <strain evidence="2 3">CC-FR2-10</strain>
        <plasmid evidence="3">pdfi1</plasmid>
    </source>
</reference>
<dbReference type="PANTHER" id="PTHR18964">
    <property type="entry name" value="ROK (REPRESSOR, ORF, KINASE) FAMILY"/>
    <property type="match status" value="1"/>
</dbReference>
<keyword evidence="3" id="KW-1185">Reference proteome</keyword>
<evidence type="ECO:0008006" key="4">
    <source>
        <dbReference type="Google" id="ProtNLM"/>
    </source>
</evidence>
<dbReference type="EMBL" id="CP021082">
    <property type="protein sequence ID" value="ASN82536.1"/>
    <property type="molecule type" value="Genomic_DNA"/>
</dbReference>
<organism evidence="2 3">
    <name type="scientific">Deinococcus ficus</name>
    <dbReference type="NCBI Taxonomy" id="317577"/>
    <lineage>
        <taxon>Bacteria</taxon>
        <taxon>Thermotogati</taxon>
        <taxon>Deinococcota</taxon>
        <taxon>Deinococci</taxon>
        <taxon>Deinococcales</taxon>
        <taxon>Deinococcaceae</taxon>
        <taxon>Deinococcus</taxon>
    </lineage>
</organism>
<protein>
    <recommendedName>
        <fullName evidence="4">Glucokinase</fullName>
    </recommendedName>
</protein>
<evidence type="ECO:0000313" key="2">
    <source>
        <dbReference type="EMBL" id="ASN82536.1"/>
    </source>
</evidence>
<dbReference type="SUPFAM" id="SSF53067">
    <property type="entry name" value="Actin-like ATPase domain"/>
    <property type="match status" value="1"/>
</dbReference>
<feature type="compositionally biased region" description="Basic and acidic residues" evidence="1">
    <location>
        <begin position="124"/>
        <end position="144"/>
    </location>
</feature>
<accession>A0A221T0Y9</accession>
<dbReference type="PANTHER" id="PTHR18964:SF173">
    <property type="entry name" value="GLUCOKINASE"/>
    <property type="match status" value="1"/>
</dbReference>
<proteinExistence type="predicted"/>
<sequence length="441" mass="43445">MDGGGIPHLDGRATDARPGPGGAAARSGHGTAGRTVRGRPERGGAGGRPAGAPAAPAPGQPARRKRCAAGSQGPGRAGAARHHRPLGGPGRHAPDRRAARRAARSGAAPRPLECAGRGGPGPAGRDHARLPPGEPERPGARPERGQGVTGVVGVDIGGTKTAVGTLGQLLGVWPTPDSGPALVELIQAALEGSGAALSRLGVCVAGRVDPERGTTRAANLPSLVGFPLRDALHAALRVPVTLVNDADAAALAEHRAGSARGARASVFVTVSTGIGAAYVSGSGALRGAHGQAMELGHLPSPGAHGPCHCGRQGCLELVASGSAINRALRVRLNRPGAAPAELAALAAAGEPGVQEVLHAAGHALGVALLPVCLTLDPDVIVIGGGATLAYGDRLLDPVRGALRDALQPWPGPDVRPACLGVQAGVTGAALAAMDAAPVAAR</sequence>
<dbReference type="AlphaFoldDB" id="A0A221T0Y9"/>
<dbReference type="InterPro" id="IPR000600">
    <property type="entry name" value="ROK"/>
</dbReference>
<geneLocation type="plasmid" evidence="3">
    <name>pdfi1</name>
</geneLocation>